<evidence type="ECO:0000256" key="1">
    <source>
        <dbReference type="ARBA" id="ARBA00005272"/>
    </source>
</evidence>
<protein>
    <recommendedName>
        <fullName evidence="2">NADH:ubiquinone reductase (non-electrogenic)</fullName>
        <ecNumber evidence="2">1.6.5.9</ecNumber>
    </recommendedName>
</protein>
<dbReference type="SUPFAM" id="SSF51905">
    <property type="entry name" value="FAD/NAD(P)-binding domain"/>
    <property type="match status" value="1"/>
</dbReference>
<dbReference type="Pfam" id="PF22366">
    <property type="entry name" value="NDH2_C"/>
    <property type="match status" value="1"/>
</dbReference>
<dbReference type="InterPro" id="IPR054585">
    <property type="entry name" value="NDH2-like_C"/>
</dbReference>
<evidence type="ECO:0000256" key="5">
    <source>
        <dbReference type="ARBA" id="ARBA00022946"/>
    </source>
</evidence>
<dbReference type="AlphaFoldDB" id="A0A512NG74"/>
<dbReference type="PANTHER" id="PTHR43706:SF47">
    <property type="entry name" value="EXTERNAL NADH-UBIQUINONE OXIDOREDUCTASE 1, MITOCHONDRIAL-RELATED"/>
    <property type="match status" value="1"/>
</dbReference>
<keyword evidence="7" id="KW-0520">NAD</keyword>
<reference evidence="11 12" key="1">
    <citation type="submission" date="2019-07" db="EMBL/GenBank/DDBJ databases">
        <title>Whole genome shotgun sequence of Reyranella soli NBRC 108950.</title>
        <authorList>
            <person name="Hosoyama A."/>
            <person name="Uohara A."/>
            <person name="Ohji S."/>
            <person name="Ichikawa N."/>
        </authorList>
    </citation>
    <scope>NUCLEOTIDE SEQUENCE [LARGE SCALE GENOMIC DNA]</scope>
    <source>
        <strain evidence="11 12">NBRC 108950</strain>
    </source>
</reference>
<evidence type="ECO:0000256" key="6">
    <source>
        <dbReference type="ARBA" id="ARBA00023002"/>
    </source>
</evidence>
<name>A0A512NG74_9HYPH</name>
<evidence type="ECO:0000256" key="4">
    <source>
        <dbReference type="ARBA" id="ARBA00022827"/>
    </source>
</evidence>
<evidence type="ECO:0000313" key="12">
    <source>
        <dbReference type="Proteomes" id="UP000321058"/>
    </source>
</evidence>
<evidence type="ECO:0000259" key="10">
    <source>
        <dbReference type="Pfam" id="PF22366"/>
    </source>
</evidence>
<keyword evidence="3" id="KW-0285">Flavoprotein</keyword>
<keyword evidence="5" id="KW-0809">Transit peptide</keyword>
<keyword evidence="4" id="KW-0274">FAD</keyword>
<dbReference type="Pfam" id="PF07992">
    <property type="entry name" value="Pyr_redox_2"/>
    <property type="match status" value="1"/>
</dbReference>
<dbReference type="RefSeq" id="WP_147152686.1">
    <property type="nucleotide sequence ID" value="NZ_BKAJ01000090.1"/>
</dbReference>
<evidence type="ECO:0000313" key="11">
    <source>
        <dbReference type="EMBL" id="GEP57934.1"/>
    </source>
</evidence>
<evidence type="ECO:0000256" key="8">
    <source>
        <dbReference type="ARBA" id="ARBA00047599"/>
    </source>
</evidence>
<evidence type="ECO:0000256" key="3">
    <source>
        <dbReference type="ARBA" id="ARBA00022630"/>
    </source>
</evidence>
<keyword evidence="12" id="KW-1185">Reference proteome</keyword>
<dbReference type="Gene3D" id="3.50.50.100">
    <property type="match status" value="1"/>
</dbReference>
<dbReference type="InterPro" id="IPR036188">
    <property type="entry name" value="FAD/NAD-bd_sf"/>
</dbReference>
<comment type="similarity">
    <text evidence="1">Belongs to the NADH dehydrogenase family.</text>
</comment>
<dbReference type="PRINTS" id="PR00411">
    <property type="entry name" value="PNDRDTASEI"/>
</dbReference>
<proteinExistence type="inferred from homology"/>
<accession>A0A512NG74</accession>
<dbReference type="EMBL" id="BKAJ01000090">
    <property type="protein sequence ID" value="GEP57934.1"/>
    <property type="molecule type" value="Genomic_DNA"/>
</dbReference>
<dbReference type="PANTHER" id="PTHR43706">
    <property type="entry name" value="NADH DEHYDROGENASE"/>
    <property type="match status" value="1"/>
</dbReference>
<feature type="domain" description="FAD/NAD(P)-binding" evidence="9">
    <location>
        <begin position="5"/>
        <end position="321"/>
    </location>
</feature>
<dbReference type="Proteomes" id="UP000321058">
    <property type="component" value="Unassembled WGS sequence"/>
</dbReference>
<dbReference type="InterPro" id="IPR023753">
    <property type="entry name" value="FAD/NAD-binding_dom"/>
</dbReference>
<feature type="domain" description="External alternative NADH-ubiquinone oxidoreductase-like C-terminal" evidence="10">
    <location>
        <begin position="347"/>
        <end position="398"/>
    </location>
</feature>
<dbReference type="InterPro" id="IPR045024">
    <property type="entry name" value="NDH-2"/>
</dbReference>
<gene>
    <name evidence="11" type="ORF">RSO01_51000</name>
</gene>
<keyword evidence="6" id="KW-0560">Oxidoreductase</keyword>
<evidence type="ECO:0000256" key="7">
    <source>
        <dbReference type="ARBA" id="ARBA00023027"/>
    </source>
</evidence>
<dbReference type="OrthoDB" id="9781621at2"/>
<organism evidence="11 12">
    <name type="scientific">Reyranella soli</name>
    <dbReference type="NCBI Taxonomy" id="1230389"/>
    <lineage>
        <taxon>Bacteria</taxon>
        <taxon>Pseudomonadati</taxon>
        <taxon>Pseudomonadota</taxon>
        <taxon>Alphaproteobacteria</taxon>
        <taxon>Hyphomicrobiales</taxon>
        <taxon>Reyranellaceae</taxon>
        <taxon>Reyranella</taxon>
    </lineage>
</organism>
<dbReference type="EC" id="1.6.5.9" evidence="2"/>
<comment type="catalytic activity">
    <reaction evidence="8">
        <text>a quinone + NADH + H(+) = a quinol + NAD(+)</text>
        <dbReference type="Rhea" id="RHEA:46160"/>
        <dbReference type="ChEBI" id="CHEBI:15378"/>
        <dbReference type="ChEBI" id="CHEBI:24646"/>
        <dbReference type="ChEBI" id="CHEBI:57540"/>
        <dbReference type="ChEBI" id="CHEBI:57945"/>
        <dbReference type="ChEBI" id="CHEBI:132124"/>
        <dbReference type="EC" id="1.6.5.9"/>
    </reaction>
</comment>
<sequence>MARPHIVIVGAGFGGLSAAAGLAGADADVTVIDRHNYHLFQPLLYQVATAGLSPAQIAQPIRSILRKAPNVRVIMDSVTGVDRHRRVVSLEDGEVPYDTLVLATGSRHAYFGHDEWENVAPGLKTIDDATGLRRRILSAFEHAEESSDPEARRRFLTFVVIGAGPTGVEMAGAIAELAHVALRHDFRTINPRDARIVLVEAGPRVLAAFPPTLSESALRSLERLHVEVRLGKPVAECDERGVTIGDERLEASTIIWAAGVASSRAAQWLDVEKDRVGRVVVGPDLTVPGHPEIFVIGDTAHATGSDGQPLPGLAPVAKQQGGYVARVLRARIGGRAAPGAFRYRNYGAMATIGRRAAVADFGWLKVDGTLAWLLWGLIHVTFLIGFRNRFVVLFDWLWSYATFQSGVRLITGPGSH</sequence>
<dbReference type="GO" id="GO:0050136">
    <property type="term" value="F:NADH dehydrogenase (quinone) (non-electrogenic) activity"/>
    <property type="evidence" value="ECO:0007669"/>
    <property type="project" value="UniProtKB-EC"/>
</dbReference>
<evidence type="ECO:0000259" key="9">
    <source>
        <dbReference type="Pfam" id="PF07992"/>
    </source>
</evidence>
<comment type="caution">
    <text evidence="11">The sequence shown here is derived from an EMBL/GenBank/DDBJ whole genome shotgun (WGS) entry which is preliminary data.</text>
</comment>
<dbReference type="PRINTS" id="PR00368">
    <property type="entry name" value="FADPNR"/>
</dbReference>
<evidence type="ECO:0000256" key="2">
    <source>
        <dbReference type="ARBA" id="ARBA00012637"/>
    </source>
</evidence>